<protein>
    <recommendedName>
        <fullName evidence="7">UDP-3-O-acylglucosamine N-acyltransferase</fullName>
        <ecNumber evidence="7">2.3.1.191</ecNumber>
    </recommendedName>
</protein>
<dbReference type="InterPro" id="IPR011004">
    <property type="entry name" value="Trimer_LpxA-like_sf"/>
</dbReference>
<dbReference type="InterPro" id="IPR007691">
    <property type="entry name" value="LpxD"/>
</dbReference>
<organism evidence="9 10">
    <name type="scientific">Legionella dresdenensis</name>
    <dbReference type="NCBI Taxonomy" id="450200"/>
    <lineage>
        <taxon>Bacteria</taxon>
        <taxon>Pseudomonadati</taxon>
        <taxon>Pseudomonadota</taxon>
        <taxon>Gammaproteobacteria</taxon>
        <taxon>Legionellales</taxon>
        <taxon>Legionellaceae</taxon>
        <taxon>Legionella</taxon>
    </lineage>
</organism>
<keyword evidence="10" id="KW-1185">Reference proteome</keyword>
<dbReference type="Gene3D" id="2.160.10.10">
    <property type="entry name" value="Hexapeptide repeat proteins"/>
    <property type="match status" value="1"/>
</dbReference>
<evidence type="ECO:0000256" key="5">
    <source>
        <dbReference type="ARBA" id="ARBA00023098"/>
    </source>
</evidence>
<feature type="active site" description="Proton acceptor" evidence="7">
    <location>
        <position position="237"/>
    </location>
</feature>
<dbReference type="InterPro" id="IPR001451">
    <property type="entry name" value="Hexapep"/>
</dbReference>
<keyword evidence="4 7" id="KW-0677">Repeat</keyword>
<dbReference type="InterPro" id="IPR020573">
    <property type="entry name" value="UDP_GlcNAc_AcTrfase_non-rep"/>
</dbReference>
<dbReference type="PANTHER" id="PTHR43378">
    <property type="entry name" value="UDP-3-O-ACYLGLUCOSAMINE N-ACYLTRANSFERASE"/>
    <property type="match status" value="1"/>
</dbReference>
<dbReference type="NCBIfam" id="TIGR01853">
    <property type="entry name" value="lipid_A_lpxD"/>
    <property type="match status" value="1"/>
</dbReference>
<evidence type="ECO:0000256" key="3">
    <source>
        <dbReference type="ARBA" id="ARBA00022679"/>
    </source>
</evidence>
<dbReference type="Pfam" id="PF00132">
    <property type="entry name" value="Hexapep"/>
    <property type="match status" value="3"/>
</dbReference>
<accession>A0ABV8CHS3</accession>
<comment type="function">
    <text evidence="7">Catalyzes the N-acylation of UDP-3-O-acylglucosamine using 3-hydroxyacyl-ACP as the acyl donor. Is involved in the biosynthesis of lipid A, a phosphorylated glycolipid that anchors the lipopolysaccharide to the outer membrane of the cell.</text>
</comment>
<comment type="catalytic activity">
    <reaction evidence="7">
        <text>a UDP-3-O-[(3R)-3-hydroxyacyl]-alpha-D-glucosamine + a (3R)-hydroxyacyl-[ACP] = a UDP-2-N,3-O-bis[(3R)-3-hydroxyacyl]-alpha-D-glucosamine + holo-[ACP] + H(+)</text>
        <dbReference type="Rhea" id="RHEA:53836"/>
        <dbReference type="Rhea" id="RHEA-COMP:9685"/>
        <dbReference type="Rhea" id="RHEA-COMP:9945"/>
        <dbReference type="ChEBI" id="CHEBI:15378"/>
        <dbReference type="ChEBI" id="CHEBI:64479"/>
        <dbReference type="ChEBI" id="CHEBI:78827"/>
        <dbReference type="ChEBI" id="CHEBI:137740"/>
        <dbReference type="ChEBI" id="CHEBI:137748"/>
        <dbReference type="EC" id="2.3.1.191"/>
    </reaction>
</comment>
<feature type="domain" description="UDP-3-O-[3-hydroxymyristoyl] glucosamine N-acyltransferase non-repeat region" evidence="8">
    <location>
        <begin position="22"/>
        <end position="86"/>
    </location>
</feature>
<name>A0ABV8CHS3_9GAMM</name>
<dbReference type="EC" id="2.3.1.191" evidence="7"/>
<proteinExistence type="inferred from homology"/>
<dbReference type="Proteomes" id="UP001595758">
    <property type="component" value="Unassembled WGS sequence"/>
</dbReference>
<evidence type="ECO:0000256" key="1">
    <source>
        <dbReference type="ARBA" id="ARBA00022516"/>
    </source>
</evidence>
<evidence type="ECO:0000313" key="10">
    <source>
        <dbReference type="Proteomes" id="UP001595758"/>
    </source>
</evidence>
<evidence type="ECO:0000256" key="7">
    <source>
        <dbReference type="HAMAP-Rule" id="MF_00523"/>
    </source>
</evidence>
<keyword evidence="5 7" id="KW-0443">Lipid metabolism</keyword>
<sequence length="350" mass="36924">MNIPLYEIANIVQGEVTGDQNAQINCLSPIDNIAPNSLVFADGQENIERAEQSEAAAILVGKGVKSAIKPVIQVANPFKAFIQLLNQFYVPQRPKAGIHPTAVIAEDAVVGNNVAIGPYVVIESGARIGDNCILKAHVYIGVNAVIGADTTLHSHVTVYDQCRIGDRVSIHASTVIGSDGFGYTFVDGQHLKVPHVGNVIVEDDVEIGANSVVDRATLGSTMIGQGTKIDNLVQIAHSVKLGKHNIVCAFTGIAGSSVSGNNVIFAANVGVSDHVHIDDGVILGARAGVPPKKHLRAGNVYLGSPARPRDKALEQELSVTRIPGMRKALKNLGDKVNALSEKLAQQEVES</sequence>
<dbReference type="NCBIfam" id="NF002060">
    <property type="entry name" value="PRK00892.1"/>
    <property type="match status" value="1"/>
</dbReference>
<evidence type="ECO:0000256" key="4">
    <source>
        <dbReference type="ARBA" id="ARBA00022737"/>
    </source>
</evidence>
<keyword evidence="2 7" id="KW-0441">Lipid A biosynthesis</keyword>
<comment type="caution">
    <text evidence="9">The sequence shown here is derived from an EMBL/GenBank/DDBJ whole genome shotgun (WGS) entry which is preliminary data.</text>
</comment>
<evidence type="ECO:0000256" key="2">
    <source>
        <dbReference type="ARBA" id="ARBA00022556"/>
    </source>
</evidence>
<keyword evidence="3 7" id="KW-0808">Transferase</keyword>
<reference evidence="10" key="1">
    <citation type="journal article" date="2019" name="Int. J. Syst. Evol. Microbiol.">
        <title>The Global Catalogue of Microorganisms (GCM) 10K type strain sequencing project: providing services to taxonomists for standard genome sequencing and annotation.</title>
        <authorList>
            <consortium name="The Broad Institute Genomics Platform"/>
            <consortium name="The Broad Institute Genome Sequencing Center for Infectious Disease"/>
            <person name="Wu L."/>
            <person name="Ma J."/>
        </authorList>
    </citation>
    <scope>NUCLEOTIDE SEQUENCE [LARGE SCALE GENOMIC DNA]</scope>
    <source>
        <strain evidence="10">CCUG 59858</strain>
    </source>
</reference>
<dbReference type="GO" id="GO:0103118">
    <property type="term" value="F:UDP-3-O-[(3R)-3-hydroxyacyl]-glucosamine N-acyltransferase activity"/>
    <property type="evidence" value="ECO:0007669"/>
    <property type="project" value="UniProtKB-EC"/>
</dbReference>
<dbReference type="Gene3D" id="3.40.1390.10">
    <property type="entry name" value="MurE/MurF, N-terminal domain"/>
    <property type="match status" value="1"/>
</dbReference>
<dbReference type="SUPFAM" id="SSF51161">
    <property type="entry name" value="Trimeric LpxA-like enzymes"/>
    <property type="match status" value="1"/>
</dbReference>
<dbReference type="CDD" id="cd03352">
    <property type="entry name" value="LbH_LpxD"/>
    <property type="match status" value="1"/>
</dbReference>
<gene>
    <name evidence="7 9" type="primary">lpxD</name>
    <name evidence="9" type="ORF">ACFORL_12155</name>
</gene>
<comment type="similarity">
    <text evidence="7">Belongs to the transferase hexapeptide repeat family. LpxD subfamily.</text>
</comment>
<dbReference type="RefSeq" id="WP_382344410.1">
    <property type="nucleotide sequence ID" value="NZ_JBHSAB010000029.1"/>
</dbReference>
<keyword evidence="6 7" id="KW-0012">Acyltransferase</keyword>
<comment type="pathway">
    <text evidence="7">Bacterial outer membrane biogenesis; LPS lipid A biosynthesis.</text>
</comment>
<dbReference type="PANTHER" id="PTHR43378:SF2">
    <property type="entry name" value="UDP-3-O-ACYLGLUCOSAMINE N-ACYLTRANSFERASE 1, MITOCHONDRIAL-RELATED"/>
    <property type="match status" value="1"/>
</dbReference>
<dbReference type="Pfam" id="PF04613">
    <property type="entry name" value="LpxD"/>
    <property type="match status" value="1"/>
</dbReference>
<evidence type="ECO:0000313" key="9">
    <source>
        <dbReference type="EMBL" id="MFC3909825.1"/>
    </source>
</evidence>
<evidence type="ECO:0000256" key="6">
    <source>
        <dbReference type="ARBA" id="ARBA00023315"/>
    </source>
</evidence>
<comment type="subunit">
    <text evidence="7">Homotrimer.</text>
</comment>
<evidence type="ECO:0000259" key="8">
    <source>
        <dbReference type="Pfam" id="PF04613"/>
    </source>
</evidence>
<keyword evidence="1 7" id="KW-0444">Lipid biosynthesis</keyword>
<dbReference type="EMBL" id="JBHSAB010000029">
    <property type="protein sequence ID" value="MFC3909825.1"/>
    <property type="molecule type" value="Genomic_DNA"/>
</dbReference>
<dbReference type="HAMAP" id="MF_00523">
    <property type="entry name" value="LpxD"/>
    <property type="match status" value="1"/>
</dbReference>